<dbReference type="Proteomes" id="UP001165240">
    <property type="component" value="Unassembled WGS sequence"/>
</dbReference>
<evidence type="ECO:0000313" key="2">
    <source>
        <dbReference type="EMBL" id="GMG72686.1"/>
    </source>
</evidence>
<sequence length="166" mass="19392">MKWLIVVGKDGGEAMIKSIYETHVQVRSLEDSIEFYRRLGLTFVHKIEERRCAFFFVGEQKQMLGLWETDEKELKRSHFAFGIEAADIYEALTWLRSKGIEPEETSFGKAQTEPIVHTWMPAACVYFNDPDGNSLELLTLLDDEPVVFKDFPYLSEWNKETRTKLF</sequence>
<protein>
    <submittedName>
        <fullName evidence="2">VOC family protein</fullName>
    </submittedName>
</protein>
<organism evidence="2 3">
    <name type="scientific">Priestia megaterium</name>
    <name type="common">Bacillus megaterium</name>
    <dbReference type="NCBI Taxonomy" id="1404"/>
    <lineage>
        <taxon>Bacteria</taxon>
        <taxon>Bacillati</taxon>
        <taxon>Bacillota</taxon>
        <taxon>Bacilli</taxon>
        <taxon>Bacillales</taxon>
        <taxon>Bacillaceae</taxon>
        <taxon>Priestia</taxon>
    </lineage>
</organism>
<dbReference type="SUPFAM" id="SSF54593">
    <property type="entry name" value="Glyoxalase/Bleomycin resistance protein/Dihydroxybiphenyl dioxygenase"/>
    <property type="match status" value="1"/>
</dbReference>
<dbReference type="EMBL" id="BSYK01000001">
    <property type="protein sequence ID" value="GMG72686.1"/>
    <property type="molecule type" value="Genomic_DNA"/>
</dbReference>
<reference evidence="2" key="1">
    <citation type="journal article" date="2024" name="Appl Microbiol">
        <title>Effect of kuratsuki Bacillus and Priestia on Taste of Sake.</title>
        <authorList>
            <person name="Kobayashi K."/>
            <person name="Nishida H."/>
        </authorList>
    </citation>
    <scope>NUCLEOTIDE SEQUENCE</scope>
    <source>
        <strain evidence="2">B-12</strain>
    </source>
</reference>
<dbReference type="Pfam" id="PF00903">
    <property type="entry name" value="Glyoxalase"/>
    <property type="match status" value="1"/>
</dbReference>
<dbReference type="AlphaFoldDB" id="A0AAX6BG02"/>
<dbReference type="InterPro" id="IPR029068">
    <property type="entry name" value="Glyas_Bleomycin-R_OHBP_Dase"/>
</dbReference>
<accession>A0AAX6BG02</accession>
<evidence type="ECO:0000313" key="3">
    <source>
        <dbReference type="Proteomes" id="UP001165240"/>
    </source>
</evidence>
<feature type="domain" description="VOC" evidence="1">
    <location>
        <begin position="18"/>
        <end position="140"/>
    </location>
</feature>
<dbReference type="InterPro" id="IPR004360">
    <property type="entry name" value="Glyas_Fos-R_dOase_dom"/>
</dbReference>
<proteinExistence type="predicted"/>
<name>A0AAX6BG02_PRIMG</name>
<dbReference type="PROSITE" id="PS51819">
    <property type="entry name" value="VOC"/>
    <property type="match status" value="1"/>
</dbReference>
<comment type="caution">
    <text evidence="2">The sequence shown here is derived from an EMBL/GenBank/DDBJ whole genome shotgun (WGS) entry which is preliminary data.</text>
</comment>
<evidence type="ECO:0000259" key="1">
    <source>
        <dbReference type="PROSITE" id="PS51819"/>
    </source>
</evidence>
<dbReference type="Gene3D" id="3.10.180.10">
    <property type="entry name" value="2,3-Dihydroxybiphenyl 1,2-Dioxygenase, domain 1"/>
    <property type="match status" value="1"/>
</dbReference>
<dbReference type="CDD" id="cd06587">
    <property type="entry name" value="VOC"/>
    <property type="match status" value="1"/>
</dbReference>
<gene>
    <name evidence="2" type="ORF">ShirakiTB12_11540</name>
</gene>
<dbReference type="InterPro" id="IPR037523">
    <property type="entry name" value="VOC_core"/>
</dbReference>